<dbReference type="Gene3D" id="3.40.190.170">
    <property type="entry name" value="Bacterial extracellular solute-binding protein, family 7"/>
    <property type="match status" value="1"/>
</dbReference>
<dbReference type="EMBL" id="CP102774">
    <property type="protein sequence ID" value="UZF86920.1"/>
    <property type="molecule type" value="Genomic_DNA"/>
</dbReference>
<dbReference type="GO" id="GO:0055085">
    <property type="term" value="P:transmembrane transport"/>
    <property type="evidence" value="ECO:0007669"/>
    <property type="project" value="InterPro"/>
</dbReference>
<reference evidence="2" key="1">
    <citation type="submission" date="2022-08" db="EMBL/GenBank/DDBJ databases">
        <title>Complete Genome Sequences of 2 Bosea sp. soil isolates.</title>
        <authorList>
            <person name="Alvarez Arevalo M."/>
            <person name="Sterndorff E.B."/>
            <person name="Faurdal D."/>
            <person name="Joergensen T.S."/>
            <person name="Weber T."/>
        </authorList>
    </citation>
    <scope>NUCLEOTIDE SEQUENCE</scope>
    <source>
        <strain evidence="2">NBC_00436</strain>
    </source>
</reference>
<dbReference type="AlphaFoldDB" id="A0A9E8CLI7"/>
<organism evidence="2">
    <name type="scientific">Bosea sp. NBC_00436</name>
    <dbReference type="NCBI Taxonomy" id="2969620"/>
    <lineage>
        <taxon>Bacteria</taxon>
        <taxon>Pseudomonadati</taxon>
        <taxon>Pseudomonadota</taxon>
        <taxon>Alphaproteobacteria</taxon>
        <taxon>Hyphomicrobiales</taxon>
        <taxon>Boseaceae</taxon>
        <taxon>Bosea</taxon>
    </lineage>
</organism>
<dbReference type="NCBIfam" id="NF037995">
    <property type="entry name" value="TRAP_S1"/>
    <property type="match status" value="1"/>
</dbReference>
<gene>
    <name evidence="2" type="ORF">NWE54_24725</name>
</gene>
<dbReference type="PANTHER" id="PTHR33376">
    <property type="match status" value="1"/>
</dbReference>
<protein>
    <submittedName>
        <fullName evidence="2">TRAP transporter substrate-binding protein</fullName>
    </submittedName>
</protein>
<accession>A0A9E8CLI7</accession>
<name>A0A9E8CLI7_9HYPH</name>
<proteinExistence type="predicted"/>
<dbReference type="InterPro" id="IPR018389">
    <property type="entry name" value="DctP_fam"/>
</dbReference>
<dbReference type="InterPro" id="IPR038404">
    <property type="entry name" value="TRAP_DctP_sf"/>
</dbReference>
<dbReference type="Pfam" id="PF03480">
    <property type="entry name" value="DctP"/>
    <property type="match status" value="1"/>
</dbReference>
<keyword evidence="1" id="KW-0732">Signal</keyword>
<dbReference type="CDD" id="cd13603">
    <property type="entry name" value="PBP2_TRAP_Siap_TeaA_like"/>
    <property type="match status" value="1"/>
</dbReference>
<dbReference type="PANTHER" id="PTHR33376:SF2">
    <property type="entry name" value="DICARBOXYLATE-BINDING PERIPLASMIC PROTEIN"/>
    <property type="match status" value="1"/>
</dbReference>
<evidence type="ECO:0000313" key="2">
    <source>
        <dbReference type="EMBL" id="UZF86920.1"/>
    </source>
</evidence>
<sequence>MRLRRHALITRRDFAVGTLAAPAILKSRHAFAAGRPVTVASLMGEDKPETKVWRRIAETLNRTAPGRFDLRIVPNAALGGEKEVAEGLRLGSIQAALSTVSSLSGWVPAGQILDLPFLFRDRGHLARVLAGPLGTQLKNLYQAQGFVVPGFINYGARNLLAKELLTTPASVKGKRIRVIQSPLHTALWSGFGAFPTPIPIPETYNALQTGVVDCMDLTRSAYAGFRLYEVVPVLIETGHIWASGVMIFAASFWKALAPQDREALTAAVAEGIAYFDELMLADEEASMARAKAAGGKVVPAEDRAGWLAGGRKVWESFAPQFGGMAGIEAIADSP</sequence>
<evidence type="ECO:0000256" key="1">
    <source>
        <dbReference type="ARBA" id="ARBA00022729"/>
    </source>
</evidence>
<dbReference type="GO" id="GO:0030246">
    <property type="term" value="F:carbohydrate binding"/>
    <property type="evidence" value="ECO:0007669"/>
    <property type="project" value="TreeGrafter"/>
</dbReference>